<feature type="region of interest" description="Disordered" evidence="1">
    <location>
        <begin position="1"/>
        <end position="81"/>
    </location>
</feature>
<comment type="caution">
    <text evidence="2">The sequence shown here is derived from an EMBL/GenBank/DDBJ whole genome shotgun (WGS) entry which is preliminary data.</text>
</comment>
<accession>A0AAN8FHE1</accession>
<feature type="compositionally biased region" description="Acidic residues" evidence="1">
    <location>
        <begin position="233"/>
        <end position="258"/>
    </location>
</feature>
<protein>
    <submittedName>
        <fullName evidence="2">Uncharacterized protein</fullName>
    </submittedName>
</protein>
<gene>
    <name evidence="2" type="ORF">OHC33_000564</name>
</gene>
<dbReference type="Proteomes" id="UP001316803">
    <property type="component" value="Unassembled WGS sequence"/>
</dbReference>
<evidence type="ECO:0000256" key="1">
    <source>
        <dbReference type="SAM" id="MobiDB-lite"/>
    </source>
</evidence>
<feature type="compositionally biased region" description="Pro residues" evidence="1">
    <location>
        <begin position="57"/>
        <end position="67"/>
    </location>
</feature>
<proteinExistence type="predicted"/>
<reference evidence="2 3" key="1">
    <citation type="submission" date="2022-12" db="EMBL/GenBank/DDBJ databases">
        <title>Genomic features and morphological characterization of a novel Knufia sp. strain isolated from spacecraft assembly facility.</title>
        <authorList>
            <person name="Teixeira M."/>
            <person name="Chander A.M."/>
            <person name="Stajich J.E."/>
            <person name="Venkateswaran K."/>
        </authorList>
    </citation>
    <scope>NUCLEOTIDE SEQUENCE [LARGE SCALE GENOMIC DNA]</scope>
    <source>
        <strain evidence="2 3">FJI-L2-BK-P2</strain>
    </source>
</reference>
<evidence type="ECO:0000313" key="2">
    <source>
        <dbReference type="EMBL" id="KAK5958721.1"/>
    </source>
</evidence>
<evidence type="ECO:0000313" key="3">
    <source>
        <dbReference type="Proteomes" id="UP001316803"/>
    </source>
</evidence>
<dbReference type="EMBL" id="JAKLMC020000001">
    <property type="protein sequence ID" value="KAK5958721.1"/>
    <property type="molecule type" value="Genomic_DNA"/>
</dbReference>
<dbReference type="AlphaFoldDB" id="A0AAN8FHE1"/>
<feature type="region of interest" description="Disordered" evidence="1">
    <location>
        <begin position="221"/>
        <end position="258"/>
    </location>
</feature>
<organism evidence="2 3">
    <name type="scientific">Knufia fluminis</name>
    <dbReference type="NCBI Taxonomy" id="191047"/>
    <lineage>
        <taxon>Eukaryota</taxon>
        <taxon>Fungi</taxon>
        <taxon>Dikarya</taxon>
        <taxon>Ascomycota</taxon>
        <taxon>Pezizomycotina</taxon>
        <taxon>Eurotiomycetes</taxon>
        <taxon>Chaetothyriomycetidae</taxon>
        <taxon>Chaetothyriales</taxon>
        <taxon>Trichomeriaceae</taxon>
        <taxon>Knufia</taxon>
    </lineage>
</organism>
<feature type="compositionally biased region" description="Basic and acidic residues" evidence="1">
    <location>
        <begin position="221"/>
        <end position="232"/>
    </location>
</feature>
<feature type="compositionally biased region" description="Low complexity" evidence="1">
    <location>
        <begin position="33"/>
        <end position="56"/>
    </location>
</feature>
<sequence>MSLEDPASSFSSPSAGEDGGDVQGTSTNKQDETATSTQNEETAAAATVTVTTNTSNPAPPITTPTPAPELTNNHTNHTATPSKSFAITDTFTDELISHLDALERDIAFTDEEFNSTEAMQSLLDNFSELKEADEVGFERLRGEVLSSEDTLDECEGGGCGAVEEWIDAEPEYEIKARRKQLWEVVKDVLWWNDGEGGCRYGMGELIGDLVEMADEMTLEEAVVRGRELREGEKQDEESDAGDAEKDEGEELEGESEEE</sequence>
<feature type="compositionally biased region" description="Polar residues" evidence="1">
    <location>
        <begin position="70"/>
        <end position="81"/>
    </location>
</feature>
<keyword evidence="3" id="KW-1185">Reference proteome</keyword>
<name>A0AAN8FHE1_9EURO</name>